<name>A0ABQ6CFD4_9HYPH</name>
<evidence type="ECO:0000313" key="2">
    <source>
        <dbReference type="EMBL" id="GLS18875.1"/>
    </source>
</evidence>
<sequence length="82" mass="9221">MRRNRRPPAITRQDCGRRGEAAASAVPNDGDAGRVDAKLRCMIGKPSQPRVAILDWRRVRMLGWEPVIYSEKGHATRRDVAP</sequence>
<protein>
    <submittedName>
        <fullName evidence="2">Uncharacterized protein</fullName>
    </submittedName>
</protein>
<proteinExistence type="predicted"/>
<evidence type="ECO:0000256" key="1">
    <source>
        <dbReference type="SAM" id="MobiDB-lite"/>
    </source>
</evidence>
<reference evidence="3" key="1">
    <citation type="journal article" date="2019" name="Int. J. Syst. Evol. Microbiol.">
        <title>The Global Catalogue of Microorganisms (GCM) 10K type strain sequencing project: providing services to taxonomists for standard genome sequencing and annotation.</title>
        <authorList>
            <consortium name="The Broad Institute Genomics Platform"/>
            <consortium name="The Broad Institute Genome Sequencing Center for Infectious Disease"/>
            <person name="Wu L."/>
            <person name="Ma J."/>
        </authorList>
    </citation>
    <scope>NUCLEOTIDE SEQUENCE [LARGE SCALE GENOMIC DNA]</scope>
    <source>
        <strain evidence="3">NBRC 101365</strain>
    </source>
</reference>
<evidence type="ECO:0000313" key="3">
    <source>
        <dbReference type="Proteomes" id="UP001156882"/>
    </source>
</evidence>
<gene>
    <name evidence="2" type="ORF">GCM10007874_18920</name>
</gene>
<keyword evidence="3" id="KW-1185">Reference proteome</keyword>
<organism evidence="2 3">
    <name type="scientific">Labrys miyagiensis</name>
    <dbReference type="NCBI Taxonomy" id="346912"/>
    <lineage>
        <taxon>Bacteria</taxon>
        <taxon>Pseudomonadati</taxon>
        <taxon>Pseudomonadota</taxon>
        <taxon>Alphaproteobacteria</taxon>
        <taxon>Hyphomicrobiales</taxon>
        <taxon>Xanthobacteraceae</taxon>
        <taxon>Labrys</taxon>
    </lineage>
</organism>
<dbReference type="Proteomes" id="UP001156882">
    <property type="component" value="Unassembled WGS sequence"/>
</dbReference>
<feature type="region of interest" description="Disordered" evidence="1">
    <location>
        <begin position="1"/>
        <end position="33"/>
    </location>
</feature>
<comment type="caution">
    <text evidence="2">The sequence shown here is derived from an EMBL/GenBank/DDBJ whole genome shotgun (WGS) entry which is preliminary data.</text>
</comment>
<dbReference type="EMBL" id="BSPC01000015">
    <property type="protein sequence ID" value="GLS18875.1"/>
    <property type="molecule type" value="Genomic_DNA"/>
</dbReference>
<accession>A0ABQ6CFD4</accession>